<evidence type="ECO:0000313" key="4">
    <source>
        <dbReference type="Proteomes" id="UP000245820"/>
    </source>
</evidence>
<feature type="domain" description="eCIS core" evidence="2">
    <location>
        <begin position="54"/>
        <end position="119"/>
    </location>
</feature>
<name>A0A2S2DR50_9BURK</name>
<organism evidence="3 4">
    <name type="scientific">Massilia oculi</name>
    <dbReference type="NCBI Taxonomy" id="945844"/>
    <lineage>
        <taxon>Bacteria</taxon>
        <taxon>Pseudomonadati</taxon>
        <taxon>Pseudomonadota</taxon>
        <taxon>Betaproteobacteria</taxon>
        <taxon>Burkholderiales</taxon>
        <taxon>Oxalobacteraceae</taxon>
        <taxon>Telluria group</taxon>
        <taxon>Massilia</taxon>
    </lineage>
</organism>
<dbReference type="Pfam" id="PF13699">
    <property type="entry name" value="eCIS_core"/>
    <property type="match status" value="1"/>
</dbReference>
<evidence type="ECO:0000256" key="1">
    <source>
        <dbReference type="SAM" id="MobiDB-lite"/>
    </source>
</evidence>
<feature type="compositionally biased region" description="Basic and acidic residues" evidence="1">
    <location>
        <begin position="45"/>
        <end position="60"/>
    </location>
</feature>
<dbReference type="InterPro" id="IPR025295">
    <property type="entry name" value="eCIS_core_dom"/>
</dbReference>
<reference evidence="3 4" key="1">
    <citation type="submission" date="2018-05" db="EMBL/GenBank/DDBJ databases">
        <title>Complete genome sequence of Massilia oculi sp. nov. CCUG 43427T (=DSM 26321T), the type strain of M. oculi, and comparison with genome sequences of other Massilia strains.</title>
        <authorList>
            <person name="Zhu B."/>
        </authorList>
    </citation>
    <scope>NUCLEOTIDE SEQUENCE [LARGE SCALE GENOMIC DNA]</scope>
    <source>
        <strain evidence="3 4">CCUG 43427</strain>
    </source>
</reference>
<gene>
    <name evidence="3" type="ORF">DIR46_25125</name>
</gene>
<evidence type="ECO:0000259" key="2">
    <source>
        <dbReference type="Pfam" id="PF13699"/>
    </source>
</evidence>
<evidence type="ECO:0000313" key="3">
    <source>
        <dbReference type="EMBL" id="AWL07873.1"/>
    </source>
</evidence>
<dbReference type="OrthoDB" id="292792at2"/>
<dbReference type="KEGG" id="mtim:DIR46_25125"/>
<dbReference type="AlphaFoldDB" id="A0A2S2DR50"/>
<proteinExistence type="predicted"/>
<dbReference type="EMBL" id="CP029343">
    <property type="protein sequence ID" value="AWL07873.1"/>
    <property type="molecule type" value="Genomic_DNA"/>
</dbReference>
<feature type="region of interest" description="Disordered" evidence="1">
    <location>
        <begin position="1"/>
        <end position="62"/>
    </location>
</feature>
<protein>
    <recommendedName>
        <fullName evidence="2">eCIS core domain-containing protein</fullName>
    </recommendedName>
</protein>
<dbReference type="Proteomes" id="UP000245820">
    <property type="component" value="Chromosome"/>
</dbReference>
<keyword evidence="4" id="KW-1185">Reference proteome</keyword>
<accession>A0A2S2DR50</accession>
<sequence length="352" mass="37266">MALSNVIHAGARQVEEGHRPGPASGAAVQAQHDDGASGGQSPVQRPREPNHAGLPDRLKSGIESLSGMSMDHVKVHYNSSRPAQLQAHAYAQGSEIHVAPGQERYLPHEAWHVVQQAQGRVKPTMQLHTGQAVNSDAGLEAEADIMGGKALDRGMARMPPPGHVNVDATPVAVEGIAQLRGNRRPAAYRQFANRTDVPARHHVFNAETGTDGRLSGLHAYKDGALPNNVQVLFTHGSTNGVHIIVCTDNVAVNGIRYCKWSSMFPRDMPEAVVCFLLLRAAGLVEANEAPEVGTGYGTIAVGGSGDTRYPVHSGSRAIHATLAAAFGNAYTPAGHHPLPSLTRGGVAYRINN</sequence>